<feature type="repeat" description="ANK" evidence="3">
    <location>
        <begin position="346"/>
        <end position="378"/>
    </location>
</feature>
<feature type="repeat" description="ANK" evidence="3">
    <location>
        <begin position="1813"/>
        <end position="1845"/>
    </location>
</feature>
<feature type="repeat" description="ANK" evidence="3">
    <location>
        <begin position="1050"/>
        <end position="1082"/>
    </location>
</feature>
<dbReference type="PANTHER" id="PTHR24198:SF165">
    <property type="entry name" value="ANKYRIN REPEAT-CONTAINING PROTEIN-RELATED"/>
    <property type="match status" value="1"/>
</dbReference>
<reference evidence="5 6" key="1">
    <citation type="submission" date="2024-02" db="EMBL/GenBank/DDBJ databases">
        <authorList>
            <person name="Chen Y."/>
            <person name="Shah S."/>
            <person name="Dougan E. K."/>
            <person name="Thang M."/>
            <person name="Chan C."/>
        </authorList>
    </citation>
    <scope>NUCLEOTIDE SEQUENCE [LARGE SCALE GENOMIC DNA]</scope>
</reference>
<feature type="compositionally biased region" description="Polar residues" evidence="4">
    <location>
        <begin position="1877"/>
        <end position="1887"/>
    </location>
</feature>
<accession>A0ABP0HUQ8</accession>
<dbReference type="SUPFAM" id="SSF48403">
    <property type="entry name" value="Ankyrin repeat"/>
    <property type="match status" value="5"/>
</dbReference>
<keyword evidence="1" id="KW-0677">Repeat</keyword>
<name>A0ABP0HUQ8_9DINO</name>
<feature type="repeat" description="ANK" evidence="3">
    <location>
        <begin position="1296"/>
        <end position="1328"/>
    </location>
</feature>
<feature type="repeat" description="ANK" evidence="3">
    <location>
        <begin position="280"/>
        <end position="312"/>
    </location>
</feature>
<feature type="repeat" description="ANK" evidence="3">
    <location>
        <begin position="1362"/>
        <end position="1394"/>
    </location>
</feature>
<feature type="repeat" description="ANK" evidence="3">
    <location>
        <begin position="1461"/>
        <end position="1493"/>
    </location>
</feature>
<proteinExistence type="predicted"/>
<dbReference type="PROSITE" id="PS50297">
    <property type="entry name" value="ANK_REP_REGION"/>
    <property type="match status" value="17"/>
</dbReference>
<feature type="repeat" description="ANK" evidence="3">
    <location>
        <begin position="1329"/>
        <end position="1361"/>
    </location>
</feature>
<dbReference type="SMART" id="SM00248">
    <property type="entry name" value="ANK"/>
    <property type="match status" value="32"/>
</dbReference>
<dbReference type="Pfam" id="PF12796">
    <property type="entry name" value="Ank_2"/>
    <property type="match status" value="7"/>
</dbReference>
<feature type="repeat" description="ANK" evidence="3">
    <location>
        <begin position="1613"/>
        <end position="1645"/>
    </location>
</feature>
<feature type="repeat" description="ANK" evidence="3">
    <location>
        <begin position="1680"/>
        <end position="1712"/>
    </location>
</feature>
<dbReference type="InterPro" id="IPR036770">
    <property type="entry name" value="Ankyrin_rpt-contain_sf"/>
</dbReference>
<feature type="repeat" description="ANK" evidence="3">
    <location>
        <begin position="80"/>
        <end position="112"/>
    </location>
</feature>
<dbReference type="Gene3D" id="1.25.40.20">
    <property type="entry name" value="Ankyrin repeat-containing domain"/>
    <property type="match status" value="6"/>
</dbReference>
<evidence type="ECO:0000313" key="6">
    <source>
        <dbReference type="Proteomes" id="UP001642484"/>
    </source>
</evidence>
<dbReference type="PANTHER" id="PTHR24198">
    <property type="entry name" value="ANKYRIN REPEAT AND PROTEIN KINASE DOMAIN-CONTAINING PROTEIN"/>
    <property type="match status" value="1"/>
</dbReference>
<sequence>MAVLSNQARLTTMLCRAKADVACRVGESPSPIRLAHGRRMVGSLEAMACFPECYRAEDLTPEIVRLLVRVQTDINWADQSGQTALHCHAAAGRFEAVSLLGQHKARIDIRDTGGNAPIHLVPEMAEERAQWQSLLGFVVLASLSGEEMALPISELNLQQDFVHCVRQYLREYYQLQGQSVSYFTIHMTDGVSGEKLLQGGSWEALGKPERVTITLGNFAAQSRETEDQTREFLKLAGQEGADADQVIRGHLHNFQDPNVTDDRGLSEGVPLASLEQRTAGGASPVYIAAQKGCDESLQLLLDARAKPNVAANDGATPLLIASQNGNQSSASILLSYEALVNKAMSTLATPLFVSAQNGHLDVAKLLVEWTADVQLSLENGTSPAYVAAQNGHKAMVKFLCEQKANIEATGAGGATAFFIAAQNGHLGVMQYLLKNIKKLRPATLDAMQQLDLKTKDRSTPLLVSSQNGHMEVVCFLTEDRETSQTILTTVIDHQKEGGASALYLASQNGHANVVTHLLALRASVDKVLMDTLETPLFIACQGGHEEVVIELLENGSKVNQPKHDETSPLYIACQNGHTSLVPHLLGKGASVNHRNKNGATPLFIACQKGHTEIVGQLLEKRADVEQALASNATPLYIASSKGHSGIVTKLLEEKADANKTPGHETTPLSVSVQNRHPEADESQAFQQLIDPSVQSTGSLQRARNPEHEVNSRQTALQQGTIDLAGHEAHEASGDLKLVIDKTFYTYKLEEVKESDNMVLSAPNSPRSDEEVEKPVLANLHKVQKRLDKDGNRYTQKEMMHRHGPIKGLQQFRQCKASCTYCSGAKRYGGRVLNFPELQREVGRERAKRIWKNSKRCAAPRAESPGVRAASSRSAEHRVDRVALALKRDDRRSVELGEECAFEAQESSVSDGDSVERMAGLEDFTDVAQLIAALADVNETDRRPQNLQNALTMAVLGNNARLTTMLCRTKADVASRVLRLAREKRIRFGEAMTHVARLQCGAVLDVPSMCATPDIIAHHSLSAEDSTPDIVIPDSVINSVPDVVINSADENGQTALHRHAAAGRFEDASLLVQEKARIDIRDAGGNAPIDLVPEMTEERAQWQSLLGFVALASLSGEEMALPISELNLQQDFVHCVRQHLREYYQLQGQSVSYFTIRVIDGEKVLQGGSWEALGKPGRVTITLGNFATQNLETEEQTRDFLKLAGQEGAEADQLIRGHLQNFQDPNVTNDRGETAAFKASRNGDLPKLEILELGCADFTQADNGGATPLFIVAQHGWLNAAKFLVLYKAEVDKALNTEATPMYVAAQNGHTELVSFLLESKANLDARTTDGATPLFIASQMGHYGVVEMLLIAGSSFDIPNRTGAAALFIAAQNNHADIVQLLLSWKASLEQRTAGGASPVYIAAQKGCDKSLKLLLDARAEPNVAANDGATPLLIASQNGNQSSASILLSYGALVNKAMSTLATPLFVSAQNGHLDVAKLLVEWTADVQLSLENGTSPAYVAAQNGHKAMVKFLCKQKADIEATGAGGATAFFIAAQNGHLGVMQYLLKHIKKLRPAALDALQQLVLKTKDRSTPLLVSSQNGHMEVVCFLTKELEALSQTQLAQVIDHQKEGGASALYLASQNGHANVVTHLLALRASVDLVLTDTLETPLFIACQGGHEKVVIELLENGSKVNQPKHDETNPLYIACQNGHTSLVPHLLGKGAEVNHRNKNGATPLFIACQKGHTEIVGQLLEKRADVEQALASNATPLYIASSNGHSGIVEKLLEEKADANKTPGHETTPLSVSVQNRHPEVAELLLAKRVEVNKGAKKEGWTPLHFAIKGGDLDMVRLLVANDADPEQKDKSGRDSWKLAEEVPEKLQEMCHILSGALPPPLTSRQRPAQKTPSHCCGLPRTSNPPRKPTEPYLGWRSN</sequence>
<feature type="region of interest" description="Disordered" evidence="4">
    <location>
        <begin position="1870"/>
        <end position="1913"/>
    </location>
</feature>
<feature type="region of interest" description="Disordered" evidence="4">
    <location>
        <begin position="656"/>
        <end position="679"/>
    </location>
</feature>
<evidence type="ECO:0008006" key="7">
    <source>
        <dbReference type="Google" id="ProtNLM"/>
    </source>
</evidence>
<feature type="repeat" description="ANK" evidence="3">
    <location>
        <begin position="597"/>
        <end position="629"/>
    </location>
</feature>
<evidence type="ECO:0000256" key="2">
    <source>
        <dbReference type="ARBA" id="ARBA00023043"/>
    </source>
</evidence>
<keyword evidence="2 3" id="KW-0040">ANK repeat</keyword>
<protein>
    <recommendedName>
        <fullName evidence="7">Poly [ADP-ribose] polymerase</fullName>
    </recommendedName>
</protein>
<gene>
    <name evidence="5" type="ORF">CCMP2556_LOCUS3244</name>
</gene>
<evidence type="ECO:0000256" key="3">
    <source>
        <dbReference type="PROSITE-ProRule" id="PRU00023"/>
    </source>
</evidence>
<feature type="repeat" description="ANK" evidence="3">
    <location>
        <begin position="313"/>
        <end position="345"/>
    </location>
</feature>
<feature type="repeat" description="ANK" evidence="3">
    <location>
        <begin position="379"/>
        <end position="411"/>
    </location>
</feature>
<dbReference type="Pfam" id="PF00023">
    <property type="entry name" value="Ank"/>
    <property type="match status" value="3"/>
</dbReference>
<feature type="repeat" description="ANK" evidence="3">
    <location>
        <begin position="497"/>
        <end position="525"/>
    </location>
</feature>
<evidence type="ECO:0000313" key="5">
    <source>
        <dbReference type="EMBL" id="CAK8993438.1"/>
    </source>
</evidence>
<dbReference type="InterPro" id="IPR002110">
    <property type="entry name" value="Ankyrin_rpt"/>
</dbReference>
<feature type="repeat" description="ANK" evidence="3">
    <location>
        <begin position="1647"/>
        <end position="1679"/>
    </location>
</feature>
<dbReference type="EMBL" id="CAXAMN010001237">
    <property type="protein sequence ID" value="CAK8993438.1"/>
    <property type="molecule type" value="Genomic_DNA"/>
</dbReference>
<dbReference type="PROSITE" id="PS50088">
    <property type="entry name" value="ANK_REPEAT"/>
    <property type="match status" value="24"/>
</dbReference>
<evidence type="ECO:0000256" key="4">
    <source>
        <dbReference type="SAM" id="MobiDB-lite"/>
    </source>
</evidence>
<dbReference type="Proteomes" id="UP001642484">
    <property type="component" value="Unassembled WGS sequence"/>
</dbReference>
<feature type="repeat" description="ANK" evidence="3">
    <location>
        <begin position="564"/>
        <end position="596"/>
    </location>
</feature>
<feature type="repeat" description="ANK" evidence="3">
    <location>
        <begin position="1494"/>
        <end position="1526"/>
    </location>
</feature>
<feature type="repeat" description="ANK" evidence="3">
    <location>
        <begin position="630"/>
        <end position="662"/>
    </location>
</feature>
<evidence type="ECO:0000256" key="1">
    <source>
        <dbReference type="ARBA" id="ARBA00022737"/>
    </source>
</evidence>
<comment type="caution">
    <text evidence="5">The sequence shown here is derived from an EMBL/GenBank/DDBJ whole genome shotgun (WGS) entry which is preliminary data.</text>
</comment>
<feature type="repeat" description="ANK" evidence="3">
    <location>
        <begin position="1395"/>
        <end position="1427"/>
    </location>
</feature>
<feature type="repeat" description="ANK" evidence="3">
    <location>
        <begin position="1428"/>
        <end position="1460"/>
    </location>
</feature>
<organism evidence="5 6">
    <name type="scientific">Durusdinium trenchii</name>
    <dbReference type="NCBI Taxonomy" id="1381693"/>
    <lineage>
        <taxon>Eukaryota</taxon>
        <taxon>Sar</taxon>
        <taxon>Alveolata</taxon>
        <taxon>Dinophyceae</taxon>
        <taxon>Suessiales</taxon>
        <taxon>Symbiodiniaceae</taxon>
        <taxon>Durusdinium</taxon>
    </lineage>
</organism>
<feature type="repeat" description="ANK" evidence="3">
    <location>
        <begin position="1746"/>
        <end position="1778"/>
    </location>
</feature>
<feature type="repeat" description="ANK" evidence="3">
    <location>
        <begin position="531"/>
        <end position="563"/>
    </location>
</feature>
<feature type="repeat" description="ANK" evidence="3">
    <location>
        <begin position="1713"/>
        <end position="1745"/>
    </location>
</feature>
<keyword evidence="6" id="KW-1185">Reference proteome</keyword>
<dbReference type="Pfam" id="PF13637">
    <property type="entry name" value="Ank_4"/>
    <property type="match status" value="2"/>
</dbReference>